<dbReference type="AlphaFoldDB" id="A0A448XSR9"/>
<sequence length="60" mass="6026">MAVPPPLSPPASARPGIARDRTATRSGLGLGLEFPPTSMSAAMAGVNLPARTCAIAIIAR</sequence>
<evidence type="ECO:0000313" key="2">
    <source>
        <dbReference type="EMBL" id="VEL44111.1"/>
    </source>
</evidence>
<evidence type="ECO:0000313" key="3">
    <source>
        <dbReference type="Proteomes" id="UP000784294"/>
    </source>
</evidence>
<proteinExistence type="predicted"/>
<keyword evidence="3" id="KW-1185">Reference proteome</keyword>
<gene>
    <name evidence="2" type="ORF">PXEA_LOCUS37551</name>
</gene>
<protein>
    <submittedName>
        <fullName evidence="2">Uncharacterized protein</fullName>
    </submittedName>
</protein>
<dbReference type="Proteomes" id="UP000784294">
    <property type="component" value="Unassembled WGS sequence"/>
</dbReference>
<feature type="non-terminal residue" evidence="2">
    <location>
        <position position="60"/>
    </location>
</feature>
<comment type="caution">
    <text evidence="2">The sequence shown here is derived from an EMBL/GenBank/DDBJ whole genome shotgun (WGS) entry which is preliminary data.</text>
</comment>
<accession>A0A448XSR9</accession>
<evidence type="ECO:0000256" key="1">
    <source>
        <dbReference type="SAM" id="MobiDB-lite"/>
    </source>
</evidence>
<reference evidence="2" key="1">
    <citation type="submission" date="2018-11" db="EMBL/GenBank/DDBJ databases">
        <authorList>
            <consortium name="Pathogen Informatics"/>
        </authorList>
    </citation>
    <scope>NUCLEOTIDE SEQUENCE</scope>
</reference>
<name>A0A448XSR9_9PLAT</name>
<dbReference type="EMBL" id="CAAALY010289795">
    <property type="protein sequence ID" value="VEL44111.1"/>
    <property type="molecule type" value="Genomic_DNA"/>
</dbReference>
<organism evidence="2 3">
    <name type="scientific">Protopolystoma xenopodis</name>
    <dbReference type="NCBI Taxonomy" id="117903"/>
    <lineage>
        <taxon>Eukaryota</taxon>
        <taxon>Metazoa</taxon>
        <taxon>Spiralia</taxon>
        <taxon>Lophotrochozoa</taxon>
        <taxon>Platyhelminthes</taxon>
        <taxon>Monogenea</taxon>
        <taxon>Polyopisthocotylea</taxon>
        <taxon>Polystomatidea</taxon>
        <taxon>Polystomatidae</taxon>
        <taxon>Protopolystoma</taxon>
    </lineage>
</organism>
<feature type="region of interest" description="Disordered" evidence="1">
    <location>
        <begin position="1"/>
        <end position="28"/>
    </location>
</feature>